<sequence>MTDLTRHLRLLRPAPGVLAFYDGRVEGHRFADGPNWVDDGALSLGIASYAIVSGDQALVYDTHVSRPHAALIRRWLEAEGVARFTVVLSHRHLDHIAGTAEFAGCEVIANARTAAHMARDKAAIEAGTLQGGPAIAPLILPTRSFSGEMTLHVDQTEVRLIEANIHSDDATVLYLPESGLLLAGDTVEDTVTYVGDPAAFDIHLADLARLAALDARSILPNHGAEAIISAGGYAPDIIPATADYIRWLMTLKDSPENRNIPLHQAIGAQLSSGALTWFAPYEAVHAQNIARTLAQYHGGGAHG</sequence>
<dbReference type="RefSeq" id="WP_108435554.1">
    <property type="nucleotide sequence ID" value="NZ_CP028918.1"/>
</dbReference>
<keyword evidence="3" id="KW-0378">Hydrolase</keyword>
<reference evidence="3 4" key="1">
    <citation type="submission" date="2018-04" db="EMBL/GenBank/DDBJ databases">
        <title>Genome sequencing of Gemmobacter.</title>
        <authorList>
            <person name="Yi H."/>
            <person name="Baek M.-G."/>
        </authorList>
    </citation>
    <scope>NUCLEOTIDE SEQUENCE [LARGE SCALE GENOMIC DNA]</scope>
    <source>
        <strain evidence="3 4">HYN0069</strain>
    </source>
</reference>
<keyword evidence="4" id="KW-1185">Reference proteome</keyword>
<protein>
    <submittedName>
        <fullName evidence="3">MBL fold metallo-hydrolase</fullName>
    </submittedName>
</protein>
<evidence type="ECO:0000256" key="1">
    <source>
        <dbReference type="ARBA" id="ARBA00005250"/>
    </source>
</evidence>
<dbReference type="SUPFAM" id="SSF56281">
    <property type="entry name" value="Metallo-hydrolase/oxidoreductase"/>
    <property type="match status" value="1"/>
</dbReference>
<dbReference type="InterPro" id="IPR036866">
    <property type="entry name" value="RibonucZ/Hydroxyglut_hydro"/>
</dbReference>
<dbReference type="EMBL" id="CP028918">
    <property type="protein sequence ID" value="AWB48735.1"/>
    <property type="molecule type" value="Genomic_DNA"/>
</dbReference>
<dbReference type="Pfam" id="PF00753">
    <property type="entry name" value="Lactamase_B"/>
    <property type="match status" value="1"/>
</dbReference>
<dbReference type="InterPro" id="IPR001279">
    <property type="entry name" value="Metallo-B-lactamas"/>
</dbReference>
<dbReference type="PANTHER" id="PTHR42951">
    <property type="entry name" value="METALLO-BETA-LACTAMASE DOMAIN-CONTAINING"/>
    <property type="match status" value="1"/>
</dbReference>
<dbReference type="Proteomes" id="UP000244496">
    <property type="component" value="Chromosome"/>
</dbReference>
<dbReference type="InterPro" id="IPR050855">
    <property type="entry name" value="NDM-1-like"/>
</dbReference>
<dbReference type="AlphaFoldDB" id="A0A2S0ULQ0"/>
<evidence type="ECO:0000259" key="2">
    <source>
        <dbReference type="SMART" id="SM00849"/>
    </source>
</evidence>
<dbReference type="Gene3D" id="3.60.15.10">
    <property type="entry name" value="Ribonuclease Z/Hydroxyacylglutathione hydrolase-like"/>
    <property type="match status" value="1"/>
</dbReference>
<comment type="similarity">
    <text evidence="1">Belongs to the metallo-beta-lactamase superfamily. Class-B beta-lactamase family.</text>
</comment>
<gene>
    <name evidence="3" type="ORF">HYN69_09620</name>
</gene>
<feature type="domain" description="Metallo-beta-lactamase" evidence="2">
    <location>
        <begin position="45"/>
        <end position="222"/>
    </location>
</feature>
<name>A0A2S0ULQ0_9RHOB</name>
<dbReference type="GO" id="GO:0016787">
    <property type="term" value="F:hydrolase activity"/>
    <property type="evidence" value="ECO:0007669"/>
    <property type="project" value="UniProtKB-KW"/>
</dbReference>
<dbReference type="GO" id="GO:0017001">
    <property type="term" value="P:antibiotic catabolic process"/>
    <property type="evidence" value="ECO:0007669"/>
    <property type="project" value="UniProtKB-ARBA"/>
</dbReference>
<evidence type="ECO:0000313" key="3">
    <source>
        <dbReference type="EMBL" id="AWB48735.1"/>
    </source>
</evidence>
<dbReference type="SMART" id="SM00849">
    <property type="entry name" value="Lactamase_B"/>
    <property type="match status" value="1"/>
</dbReference>
<evidence type="ECO:0000313" key="4">
    <source>
        <dbReference type="Proteomes" id="UP000244496"/>
    </source>
</evidence>
<dbReference type="PANTHER" id="PTHR42951:SF4">
    <property type="entry name" value="ACYL-COENZYME A THIOESTERASE MBLAC2"/>
    <property type="match status" value="1"/>
</dbReference>
<dbReference type="KEGG" id="geh:HYN69_09620"/>
<dbReference type="OrthoDB" id="420651at2"/>
<accession>A0A2S0ULQ0</accession>
<organism evidence="3 4">
    <name type="scientific">Paragemmobacter aquarius</name>
    <dbReference type="NCBI Taxonomy" id="2169400"/>
    <lineage>
        <taxon>Bacteria</taxon>
        <taxon>Pseudomonadati</taxon>
        <taxon>Pseudomonadota</taxon>
        <taxon>Alphaproteobacteria</taxon>
        <taxon>Rhodobacterales</taxon>
        <taxon>Paracoccaceae</taxon>
        <taxon>Paragemmobacter</taxon>
    </lineage>
</organism>
<proteinExistence type="inferred from homology"/>